<accession>A0A164NS30</accession>
<evidence type="ECO:0000313" key="2">
    <source>
        <dbReference type="EMBL" id="KZM74660.1"/>
    </source>
</evidence>
<proteinExistence type="predicted"/>
<comment type="caution">
    <text evidence="2">The sequence shown here is derived from an EMBL/GenBank/DDBJ whole genome shotgun (WGS) entry which is preliminary data.</text>
</comment>
<evidence type="ECO:0000259" key="1">
    <source>
        <dbReference type="Pfam" id="PF13847"/>
    </source>
</evidence>
<reference evidence="2 3" key="1">
    <citation type="submission" date="2016-04" db="EMBL/GenBank/DDBJ databases">
        <authorList>
            <person name="Evans L.H."/>
            <person name="Alamgir A."/>
            <person name="Owens N."/>
            <person name="Weber N.D."/>
            <person name="Virtaneva K."/>
            <person name="Barbian K."/>
            <person name="Babar A."/>
            <person name="Rosenke K."/>
        </authorList>
    </citation>
    <scope>NUCLEOTIDE SEQUENCE [LARGE SCALE GENOMIC DNA]</scope>
    <source>
        <strain evidence="2 3">IFM 0406</strain>
    </source>
</reference>
<name>A0A164NS30_9NOCA</name>
<dbReference type="EMBL" id="LWGR01000004">
    <property type="protein sequence ID" value="KZM74660.1"/>
    <property type="molecule type" value="Genomic_DNA"/>
</dbReference>
<dbReference type="Proteomes" id="UP000076512">
    <property type="component" value="Unassembled WGS sequence"/>
</dbReference>
<dbReference type="AlphaFoldDB" id="A0A164NS30"/>
<keyword evidence="3" id="KW-1185">Reference proteome</keyword>
<evidence type="ECO:0000313" key="3">
    <source>
        <dbReference type="Proteomes" id="UP000076512"/>
    </source>
</evidence>
<feature type="domain" description="Methyltransferase" evidence="1">
    <location>
        <begin position="43"/>
        <end position="154"/>
    </location>
</feature>
<organism evidence="2 3">
    <name type="scientific">Nocardia terpenica</name>
    <dbReference type="NCBI Taxonomy" id="455432"/>
    <lineage>
        <taxon>Bacteria</taxon>
        <taxon>Bacillati</taxon>
        <taxon>Actinomycetota</taxon>
        <taxon>Actinomycetes</taxon>
        <taxon>Mycobacteriales</taxon>
        <taxon>Nocardiaceae</taxon>
        <taxon>Nocardia</taxon>
    </lineage>
</organism>
<dbReference type="PANTHER" id="PTHR43591">
    <property type="entry name" value="METHYLTRANSFERASE"/>
    <property type="match status" value="1"/>
</dbReference>
<dbReference type="InterPro" id="IPR029063">
    <property type="entry name" value="SAM-dependent_MTases_sf"/>
</dbReference>
<dbReference type="SUPFAM" id="SSF53335">
    <property type="entry name" value="S-adenosyl-L-methionine-dependent methyltransferases"/>
    <property type="match status" value="1"/>
</dbReference>
<dbReference type="CDD" id="cd02440">
    <property type="entry name" value="AdoMet_MTases"/>
    <property type="match status" value="1"/>
</dbReference>
<dbReference type="InterPro" id="IPR025714">
    <property type="entry name" value="Methyltranfer_dom"/>
</dbReference>
<dbReference type="Pfam" id="PF13847">
    <property type="entry name" value="Methyltransf_31"/>
    <property type="match status" value="1"/>
</dbReference>
<protein>
    <recommendedName>
        <fullName evidence="1">Methyltransferase domain-containing protein</fullName>
    </recommendedName>
</protein>
<sequence>MTSHNDRIREQFRLQAPTFENAGFSNRGLAWIVEQVAPRREDMVLDVAAGAGHLGRALAPLVSHVSAIDLTPEMLVQGRRLADESGLRNIAFCVGDAVRLPWLDRQFDLVVCRLALHQVADPAAAVREMVRVTRPDGRIGITDMFVPAAELADETNRLERLRDPSHNRTLAREEILAMVETAGAEVVSEAFEDFGLGLDDWLDRTQTPDDARAQILSRFAEELDGGPATGLAPSRTPDGKIRFIHPWITVTATPHPGVR</sequence>
<dbReference type="STRING" id="455432.AWN90_21580"/>
<dbReference type="Gene3D" id="3.40.50.150">
    <property type="entry name" value="Vaccinia Virus protein VP39"/>
    <property type="match status" value="1"/>
</dbReference>
<gene>
    <name evidence="2" type="ORF">AWN90_21580</name>
</gene>